<dbReference type="EMBL" id="VUOE01000001">
    <property type="protein sequence ID" value="KAA2218251.1"/>
    <property type="molecule type" value="Genomic_DNA"/>
</dbReference>
<proteinExistence type="predicted"/>
<name>A0A5B2TUR2_9FLAO</name>
<sequence length="73" mass="8498">MSNQISKGKTNPFLLSEQVKSILHKNGLSKIFNYSDYEIFKNRVKTAFNKAQAIADLFLEENTEQSDFNEYIF</sequence>
<accession>A0A5B2TUR2</accession>
<protein>
    <submittedName>
        <fullName evidence="1">Uncharacterized protein</fullName>
    </submittedName>
</protein>
<reference evidence="1 2" key="1">
    <citation type="submission" date="2019-09" db="EMBL/GenBank/DDBJ databases">
        <authorList>
            <person name="Khan S.A."/>
            <person name="Jeon C.O."/>
            <person name="Chun B.H."/>
            <person name="Jeong S.E."/>
        </authorList>
    </citation>
    <scope>NUCLEOTIDE SEQUENCE [LARGE SCALE GENOMIC DNA]</scope>
    <source>
        <strain evidence="1 2">KCTC 42508</strain>
    </source>
</reference>
<gene>
    <name evidence="1" type="ORF">F0361_01125</name>
</gene>
<evidence type="ECO:0000313" key="2">
    <source>
        <dbReference type="Proteomes" id="UP000323188"/>
    </source>
</evidence>
<evidence type="ECO:0000313" key="1">
    <source>
        <dbReference type="EMBL" id="KAA2218251.1"/>
    </source>
</evidence>
<dbReference type="RefSeq" id="WP_154916871.1">
    <property type="nucleotide sequence ID" value="NZ_VUOE01000001.1"/>
</dbReference>
<dbReference type="Proteomes" id="UP000323188">
    <property type="component" value="Unassembled WGS sequence"/>
</dbReference>
<dbReference type="AlphaFoldDB" id="A0A5B2TUR2"/>
<organism evidence="1 2">
    <name type="scientific">Maribacter flavus</name>
    <dbReference type="NCBI Taxonomy" id="1658664"/>
    <lineage>
        <taxon>Bacteria</taxon>
        <taxon>Pseudomonadati</taxon>
        <taxon>Bacteroidota</taxon>
        <taxon>Flavobacteriia</taxon>
        <taxon>Flavobacteriales</taxon>
        <taxon>Flavobacteriaceae</taxon>
        <taxon>Maribacter</taxon>
    </lineage>
</organism>
<comment type="caution">
    <text evidence="1">The sequence shown here is derived from an EMBL/GenBank/DDBJ whole genome shotgun (WGS) entry which is preliminary data.</text>
</comment>